<reference evidence="4 5" key="1">
    <citation type="submission" date="2020-10" db="EMBL/GenBank/DDBJ databases">
        <title>Complete genome sequence of Paludibaculum fermentans P105T, a facultatively anaerobic acidobacterium capable of dissimilatory Fe(III) reduction.</title>
        <authorList>
            <person name="Dedysh S.N."/>
            <person name="Beletsky A.V."/>
            <person name="Kulichevskaya I.S."/>
            <person name="Mardanov A.V."/>
            <person name="Ravin N.V."/>
        </authorList>
    </citation>
    <scope>NUCLEOTIDE SEQUENCE [LARGE SCALE GENOMIC DNA]</scope>
    <source>
        <strain evidence="4 5">P105</strain>
    </source>
</reference>
<feature type="chain" id="PRO_5032994063" description="Histidine acid phosphatase" evidence="3">
    <location>
        <begin position="33"/>
        <end position="453"/>
    </location>
</feature>
<evidence type="ECO:0000313" key="5">
    <source>
        <dbReference type="Proteomes" id="UP000593892"/>
    </source>
</evidence>
<organism evidence="4 5">
    <name type="scientific">Paludibaculum fermentans</name>
    <dbReference type="NCBI Taxonomy" id="1473598"/>
    <lineage>
        <taxon>Bacteria</taxon>
        <taxon>Pseudomonadati</taxon>
        <taxon>Acidobacteriota</taxon>
        <taxon>Terriglobia</taxon>
        <taxon>Bryobacterales</taxon>
        <taxon>Bryobacteraceae</taxon>
        <taxon>Paludibaculum</taxon>
    </lineage>
</organism>
<dbReference type="Proteomes" id="UP000593892">
    <property type="component" value="Chromosome"/>
</dbReference>
<evidence type="ECO:0000256" key="1">
    <source>
        <dbReference type="ARBA" id="ARBA00005375"/>
    </source>
</evidence>
<dbReference type="InterPro" id="IPR000560">
    <property type="entry name" value="His_Pase_clade-2"/>
</dbReference>
<keyword evidence="3" id="KW-0732">Signal</keyword>
<name>A0A7S7SPL2_PALFE</name>
<proteinExistence type="inferred from homology"/>
<evidence type="ECO:0000256" key="2">
    <source>
        <dbReference type="ARBA" id="ARBA00022801"/>
    </source>
</evidence>
<keyword evidence="5" id="KW-1185">Reference proteome</keyword>
<dbReference type="PANTHER" id="PTHR11567">
    <property type="entry name" value="ACID PHOSPHATASE-RELATED"/>
    <property type="match status" value="1"/>
</dbReference>
<accession>A0A7S7SPL2</accession>
<dbReference type="PANTHER" id="PTHR11567:SF110">
    <property type="entry name" value="2-PHOSPHOXYLOSE PHOSPHATASE 1"/>
    <property type="match status" value="1"/>
</dbReference>
<dbReference type="KEGG" id="pfer:IRI77_15290"/>
<evidence type="ECO:0000313" key="4">
    <source>
        <dbReference type="EMBL" id="QOY91255.1"/>
    </source>
</evidence>
<keyword evidence="2" id="KW-0378">Hydrolase</keyword>
<feature type="signal peptide" evidence="3">
    <location>
        <begin position="1"/>
        <end position="32"/>
    </location>
</feature>
<dbReference type="Gene3D" id="3.40.50.1240">
    <property type="entry name" value="Phosphoglycerate mutase-like"/>
    <property type="match status" value="2"/>
</dbReference>
<dbReference type="InterPro" id="IPR029033">
    <property type="entry name" value="His_PPase_superfam"/>
</dbReference>
<dbReference type="SUPFAM" id="SSF53254">
    <property type="entry name" value="Phosphoglycerate mutase-like"/>
    <property type="match status" value="1"/>
</dbReference>
<comment type="similarity">
    <text evidence="1">Belongs to the histidine acid phosphatase family.</text>
</comment>
<dbReference type="GO" id="GO:0050308">
    <property type="term" value="F:sugar-phosphatase activity"/>
    <property type="evidence" value="ECO:0007669"/>
    <property type="project" value="TreeGrafter"/>
</dbReference>
<dbReference type="AlphaFoldDB" id="A0A7S7SPL2"/>
<dbReference type="Pfam" id="PF00328">
    <property type="entry name" value="His_Phos_2"/>
    <property type="match status" value="1"/>
</dbReference>
<gene>
    <name evidence="4" type="ORF">IRI77_15290</name>
</gene>
<protein>
    <recommendedName>
        <fullName evidence="6">Histidine acid phosphatase</fullName>
    </recommendedName>
</protein>
<dbReference type="GO" id="GO:0030288">
    <property type="term" value="C:outer membrane-bounded periplasmic space"/>
    <property type="evidence" value="ECO:0007669"/>
    <property type="project" value="TreeGrafter"/>
</dbReference>
<sequence length="453" mass="47865">MNKLTSLPMKYCPIPAIGLLLALSLSSGLALAQSRAEAVDDTQLKQVIIFGRHGVRTPVLPNAILNTYSSQPFPDFAVPGLAVLTPNGSKNETLLGAYFRLRLIQEGLLTGQDETDAASVYLRANATPLILGTAQAFAAGMLPAATVDIHSYAAPANDPLFNPLNAGVATLDYRKAVAAVNGRLGDNPQALATAYAPELALTRSLLFNYPVSQVPAPAAPAGKTDVTALPITVAVGTPALPVDLGGLTAVSYAIDPLLMQYADGLPAAQVGWGRMSAGDLLQTFRLYNQLLDLEFRTPYLAKIQSSNVASHVVRSMLQAATGSTMPGALGTPSTKVVVLVASNTNVTGLAGLLHLDWLLPGYQPDVCAPGGALVFELRQQLSTGEYIVRALYITQTMDQLRNLTVLTLDTPPAIAPVFIPGCSIRNSTFDCPLEKYVELSKQVIDPHSVDLIN</sequence>
<dbReference type="EMBL" id="CP063849">
    <property type="protein sequence ID" value="QOY91255.1"/>
    <property type="molecule type" value="Genomic_DNA"/>
</dbReference>
<dbReference type="InterPro" id="IPR050645">
    <property type="entry name" value="Histidine_acid_phosphatase"/>
</dbReference>
<evidence type="ECO:0000256" key="3">
    <source>
        <dbReference type="SAM" id="SignalP"/>
    </source>
</evidence>
<evidence type="ECO:0008006" key="6">
    <source>
        <dbReference type="Google" id="ProtNLM"/>
    </source>
</evidence>
<dbReference type="RefSeq" id="WP_194452909.1">
    <property type="nucleotide sequence ID" value="NZ_CP063849.1"/>
</dbReference>